<evidence type="ECO:0000313" key="2">
    <source>
        <dbReference type="EMBL" id="CAL61588.1"/>
    </source>
</evidence>
<dbReference type="EMBL" id="CU207211">
    <property type="protein sequence ID" value="CAL61588.1"/>
    <property type="molecule type" value="Genomic_DNA"/>
</dbReference>
<evidence type="ECO:0008006" key="4">
    <source>
        <dbReference type="Google" id="ProtNLM"/>
    </source>
</evidence>
<dbReference type="PROSITE" id="PS51257">
    <property type="entry name" value="PROKAR_LIPOPROTEIN"/>
    <property type="match status" value="1"/>
</dbReference>
<protein>
    <recommendedName>
        <fullName evidence="4">Lipoprotein</fullName>
    </recommendedName>
</protein>
<sequence>MKKILIGLMGWAVVGMACAALPPLSDEAKAKAAEAKNKSAWSDKVAAYQLCQAQDLVAANYLKSKGKPKPAVEVPACTNPGPYVALQVATSTVGVADAKPVPAAGAKK</sequence>
<organism evidence="2 3">
    <name type="scientific">Herminiimonas arsenicoxydans</name>
    <dbReference type="NCBI Taxonomy" id="204773"/>
    <lineage>
        <taxon>Bacteria</taxon>
        <taxon>Pseudomonadati</taxon>
        <taxon>Pseudomonadota</taxon>
        <taxon>Betaproteobacteria</taxon>
        <taxon>Burkholderiales</taxon>
        <taxon>Oxalobacteraceae</taxon>
        <taxon>Herminiimonas</taxon>
    </lineage>
</organism>
<feature type="chain" id="PRO_5002669155" description="Lipoprotein" evidence="1">
    <location>
        <begin position="20"/>
        <end position="108"/>
    </location>
</feature>
<dbReference type="eggNOG" id="ENOG50332MC">
    <property type="taxonomic scope" value="Bacteria"/>
</dbReference>
<dbReference type="STRING" id="204773.HEAR1416"/>
<dbReference type="OrthoDB" id="8929716at2"/>
<reference evidence="2 3" key="1">
    <citation type="journal article" date="2007" name="PLoS Genet.">
        <title>A tale of two oxidation states: bacterial colonization of arsenic-rich environments.</title>
        <authorList>
            <person name="Muller D."/>
            <person name="Medigue C."/>
            <person name="Koechler S."/>
            <person name="Barbe V."/>
            <person name="Barakat M."/>
            <person name="Talla E."/>
            <person name="Bonnefoy V."/>
            <person name="Krin E."/>
            <person name="Arsene-Ploetze F."/>
            <person name="Carapito C."/>
            <person name="Chandler M."/>
            <person name="Cournoyer B."/>
            <person name="Cruveiller S."/>
            <person name="Dossat C."/>
            <person name="Duval S."/>
            <person name="Heymann M."/>
            <person name="Leize E."/>
            <person name="Lieutaud A."/>
            <person name="Lievremont D."/>
            <person name="Makita Y."/>
            <person name="Mangenot S."/>
            <person name="Nitschke W."/>
            <person name="Ortet P."/>
            <person name="Perdrial N."/>
            <person name="Schoepp B."/>
            <person name="Siguier N."/>
            <person name="Simeonova D.D."/>
            <person name="Rouy Z."/>
            <person name="Segurens B."/>
            <person name="Turlin E."/>
            <person name="Vallenet D."/>
            <person name="Van Dorsselaer A."/>
            <person name="Weiss S."/>
            <person name="Weissenbach J."/>
            <person name="Lett M.C."/>
            <person name="Danchin A."/>
            <person name="Bertin P.N."/>
        </authorList>
    </citation>
    <scope>NUCLEOTIDE SEQUENCE [LARGE SCALE GENOMIC DNA]</scope>
    <source>
        <strain evidence="3">ULPAs1</strain>
    </source>
</reference>
<dbReference type="HOGENOM" id="CLU_163183_0_0_4"/>
<dbReference type="AlphaFoldDB" id="A4G501"/>
<accession>A4G501</accession>
<keyword evidence="3" id="KW-1185">Reference proteome</keyword>
<dbReference type="KEGG" id="har:HEAR1416"/>
<name>A4G501_HERAR</name>
<proteinExistence type="predicted"/>
<evidence type="ECO:0000313" key="3">
    <source>
        <dbReference type="Proteomes" id="UP000006697"/>
    </source>
</evidence>
<dbReference type="Proteomes" id="UP000006697">
    <property type="component" value="Chromosome"/>
</dbReference>
<keyword evidence="1" id="KW-0732">Signal</keyword>
<evidence type="ECO:0000256" key="1">
    <source>
        <dbReference type="SAM" id="SignalP"/>
    </source>
</evidence>
<gene>
    <name evidence="2" type="ordered locus">HEAR1416</name>
</gene>
<feature type="signal peptide" evidence="1">
    <location>
        <begin position="1"/>
        <end position="19"/>
    </location>
</feature>